<dbReference type="InterPro" id="IPR012854">
    <property type="entry name" value="Cu_amine_oxidase-like_N"/>
</dbReference>
<dbReference type="SUPFAM" id="SSF55383">
    <property type="entry name" value="Copper amine oxidase, domain N"/>
    <property type="match status" value="1"/>
</dbReference>
<dbReference type="RefSeq" id="WP_349140215.1">
    <property type="nucleotide sequence ID" value="NZ_JBBMFT010000004.1"/>
</dbReference>
<evidence type="ECO:0000313" key="4">
    <source>
        <dbReference type="Proteomes" id="UP001440599"/>
    </source>
</evidence>
<gene>
    <name evidence="3" type="ORF">WMO45_08460</name>
</gene>
<keyword evidence="1" id="KW-0732">Signal</keyword>
<comment type="caution">
    <text evidence="3">The sequence shown here is derived from an EMBL/GenBank/DDBJ whole genome shotgun (WGS) entry which is preliminary data.</text>
</comment>
<feature type="signal peptide" evidence="1">
    <location>
        <begin position="1"/>
        <end position="26"/>
    </location>
</feature>
<dbReference type="Gene3D" id="3.30.457.10">
    <property type="entry name" value="Copper amine oxidase-like, N-terminal domain"/>
    <property type="match status" value="1"/>
</dbReference>
<name>A0ABV1ERN0_9FIRM</name>
<evidence type="ECO:0000259" key="2">
    <source>
        <dbReference type="Pfam" id="PF07833"/>
    </source>
</evidence>
<organism evidence="3 4">
    <name type="scientific">Flavonifractor hominis</name>
    <dbReference type="NCBI Taxonomy" id="3133178"/>
    <lineage>
        <taxon>Bacteria</taxon>
        <taxon>Bacillati</taxon>
        <taxon>Bacillota</taxon>
        <taxon>Clostridia</taxon>
        <taxon>Eubacteriales</taxon>
        <taxon>Oscillospiraceae</taxon>
        <taxon>Flavonifractor</taxon>
    </lineage>
</organism>
<dbReference type="Proteomes" id="UP001440599">
    <property type="component" value="Unassembled WGS sequence"/>
</dbReference>
<accession>A0ABV1ERN0</accession>
<proteinExistence type="predicted"/>
<feature type="chain" id="PRO_5046907554" evidence="1">
    <location>
        <begin position="27"/>
        <end position="477"/>
    </location>
</feature>
<evidence type="ECO:0000313" key="3">
    <source>
        <dbReference type="EMBL" id="MEQ2456552.1"/>
    </source>
</evidence>
<sequence>MNALTKRGLALVCAAAMLSTGTSAFAAEESSSGIAVQLDGQTLSFTDVVPEVKDARTFLPFRAVFEAMGAQVSYSASNQTVTAVRDGTTVTMALGGTTATVERDGVTSTITMDVAPYAHDNRTFVPVRFAAQAFGCTVGWDQDDQTVILIDTEKLIEDTLSKYKFTYLDQYTQYSQKFNTGIWDFDAQLNGSLTMMGSDPLTLTGTGEGTVADAMKMAMDLGIKLDLKAFMESLNELSGMGATEWTTEDLALLNDLKTNGINIQLRGDMEEGKLYFTADSQLLEMSGLPADTWYSMDLGALYGSMGMDYTSLISASMDMDYTTLIPMLLSVGEEPTDCTSAYSDLATAVNLVAGLFCDDAFTANGDDRVLHYVFNQDGVNAVFTFTLHLKDDAVTGYDLSVTCDVEDEQAPVSLTLEAGMDAKDQMTASFTLDSGETMAMEMTLTGGYTKGSTAPVTEPPAGATVEELVDTTTAVTP</sequence>
<dbReference type="EMBL" id="JBBMFT010000004">
    <property type="protein sequence ID" value="MEQ2456552.1"/>
    <property type="molecule type" value="Genomic_DNA"/>
</dbReference>
<dbReference type="InterPro" id="IPR036582">
    <property type="entry name" value="Mao_N_sf"/>
</dbReference>
<feature type="domain" description="Copper amine oxidase-like N-terminal" evidence="2">
    <location>
        <begin position="38"/>
        <end position="149"/>
    </location>
</feature>
<keyword evidence="4" id="KW-1185">Reference proteome</keyword>
<protein>
    <submittedName>
        <fullName evidence="3">Copper amine oxidase N-terminal domain-containing protein</fullName>
    </submittedName>
</protein>
<evidence type="ECO:0000256" key="1">
    <source>
        <dbReference type="SAM" id="SignalP"/>
    </source>
</evidence>
<reference evidence="3 4" key="1">
    <citation type="submission" date="2024-03" db="EMBL/GenBank/DDBJ databases">
        <title>Human intestinal bacterial collection.</title>
        <authorList>
            <person name="Pauvert C."/>
            <person name="Hitch T.C.A."/>
            <person name="Clavel T."/>
        </authorList>
    </citation>
    <scope>NUCLEOTIDE SEQUENCE [LARGE SCALE GENOMIC DNA]</scope>
    <source>
        <strain evidence="3 4">CLA-AP-H34</strain>
    </source>
</reference>
<dbReference type="Pfam" id="PF07833">
    <property type="entry name" value="Cu_amine_oxidN1"/>
    <property type="match status" value="1"/>
</dbReference>